<dbReference type="PANTHER" id="PTHR12112:SF22">
    <property type="entry name" value="MANGANESE-DEPENDENT INORGANIC PYROPHOSPHATASE-RELATED"/>
    <property type="match status" value="1"/>
</dbReference>
<dbReference type="InterPro" id="IPR001667">
    <property type="entry name" value="DDH_dom"/>
</dbReference>
<evidence type="ECO:0000256" key="5">
    <source>
        <dbReference type="ARBA" id="ARBA00022801"/>
    </source>
</evidence>
<keyword evidence="12" id="KW-1185">Reference proteome</keyword>
<evidence type="ECO:0000256" key="7">
    <source>
        <dbReference type="ARBA" id="ARBA00032535"/>
    </source>
</evidence>
<dbReference type="InterPro" id="IPR004097">
    <property type="entry name" value="DHHA2"/>
</dbReference>
<dbReference type="NCBIfam" id="NF011445">
    <property type="entry name" value="PRK14869.2-1"/>
    <property type="match status" value="1"/>
</dbReference>
<evidence type="ECO:0000256" key="4">
    <source>
        <dbReference type="ARBA" id="ARBA00022723"/>
    </source>
</evidence>
<dbReference type="InterPro" id="IPR000644">
    <property type="entry name" value="CBS_dom"/>
</dbReference>
<dbReference type="Proteomes" id="UP000324298">
    <property type="component" value="Unassembled WGS sequence"/>
</dbReference>
<dbReference type="Gene3D" id="3.40.1390.20">
    <property type="entry name" value="HprK N-terminal domain-like"/>
    <property type="match status" value="1"/>
</dbReference>
<feature type="domain" description="CBS" evidence="10">
    <location>
        <begin position="74"/>
        <end position="131"/>
    </location>
</feature>
<dbReference type="GO" id="GO:0005737">
    <property type="term" value="C:cytoplasm"/>
    <property type="evidence" value="ECO:0007669"/>
    <property type="project" value="InterPro"/>
</dbReference>
<dbReference type="SUPFAM" id="SSF75138">
    <property type="entry name" value="HprK N-terminal domain-like"/>
    <property type="match status" value="1"/>
</dbReference>
<accession>A0A5A9XP52</accession>
<dbReference type="InterPro" id="IPR038222">
    <property type="entry name" value="DHHA2_dom_sf"/>
</dbReference>
<keyword evidence="6" id="KW-0464">Manganese</keyword>
<dbReference type="PROSITE" id="PS51371">
    <property type="entry name" value="CBS"/>
    <property type="match status" value="1"/>
</dbReference>
<dbReference type="Gene3D" id="3.10.580.10">
    <property type="entry name" value="CBS-domain"/>
    <property type="match status" value="1"/>
</dbReference>
<dbReference type="GO" id="GO:0046872">
    <property type="term" value="F:metal ion binding"/>
    <property type="evidence" value="ECO:0007669"/>
    <property type="project" value="UniProtKB-KW"/>
</dbReference>
<comment type="cofactor">
    <cofactor evidence="1">
        <name>Mn(2+)</name>
        <dbReference type="ChEBI" id="CHEBI:29035"/>
    </cofactor>
</comment>
<dbReference type="AlphaFoldDB" id="A0A5A9XP52"/>
<dbReference type="GO" id="GO:0004427">
    <property type="term" value="F:inorganic diphosphate phosphatase activity"/>
    <property type="evidence" value="ECO:0007669"/>
    <property type="project" value="UniProtKB-EC"/>
</dbReference>
<comment type="catalytic activity">
    <reaction evidence="8">
        <text>diphosphate + H2O = 2 phosphate + H(+)</text>
        <dbReference type="Rhea" id="RHEA:24576"/>
        <dbReference type="ChEBI" id="CHEBI:15377"/>
        <dbReference type="ChEBI" id="CHEBI:15378"/>
        <dbReference type="ChEBI" id="CHEBI:33019"/>
        <dbReference type="ChEBI" id="CHEBI:43474"/>
        <dbReference type="EC" id="3.6.1.1"/>
    </reaction>
</comment>
<proteinExistence type="predicted"/>
<protein>
    <recommendedName>
        <fullName evidence="3">inorganic diphosphatase</fullName>
        <ecNumber evidence="3">3.6.1.1</ecNumber>
    </recommendedName>
    <alternativeName>
        <fullName evidence="7">Pyrophosphate phospho-hydrolase</fullName>
    </alternativeName>
</protein>
<evidence type="ECO:0000256" key="3">
    <source>
        <dbReference type="ARBA" id="ARBA00012146"/>
    </source>
</evidence>
<evidence type="ECO:0000313" key="11">
    <source>
        <dbReference type="EMBL" id="KAA0894952.1"/>
    </source>
</evidence>
<keyword evidence="9" id="KW-0129">CBS domain</keyword>
<dbReference type="SUPFAM" id="SSF54631">
    <property type="entry name" value="CBS-domain pair"/>
    <property type="match status" value="1"/>
</dbReference>
<dbReference type="Gene3D" id="3.10.310.20">
    <property type="entry name" value="DHHA2 domain"/>
    <property type="match status" value="1"/>
</dbReference>
<evidence type="ECO:0000259" key="10">
    <source>
        <dbReference type="PROSITE" id="PS51371"/>
    </source>
</evidence>
<dbReference type="Pfam" id="PF07085">
    <property type="entry name" value="DRTGG"/>
    <property type="match status" value="1"/>
</dbReference>
<dbReference type="Pfam" id="PF00571">
    <property type="entry name" value="CBS"/>
    <property type="match status" value="1"/>
</dbReference>
<comment type="caution">
    <text evidence="11">The sequence shown here is derived from an EMBL/GenBank/DDBJ whole genome shotgun (WGS) entry which is preliminary data.</text>
</comment>
<evidence type="ECO:0000256" key="6">
    <source>
        <dbReference type="ARBA" id="ARBA00023211"/>
    </source>
</evidence>
<dbReference type="InterPro" id="IPR028979">
    <property type="entry name" value="Ser_kin/Pase_Hpr-like_N_sf"/>
</dbReference>
<dbReference type="InterPro" id="IPR038763">
    <property type="entry name" value="DHH_sf"/>
</dbReference>
<dbReference type="EC" id="3.6.1.1" evidence="3"/>
<dbReference type="SMART" id="SM01131">
    <property type="entry name" value="DHHA2"/>
    <property type="match status" value="1"/>
</dbReference>
<organism evidence="11 12">
    <name type="scientific">Oryzomonas rubra</name>
    <dbReference type="NCBI Taxonomy" id="2509454"/>
    <lineage>
        <taxon>Bacteria</taxon>
        <taxon>Pseudomonadati</taxon>
        <taxon>Thermodesulfobacteriota</taxon>
        <taxon>Desulfuromonadia</taxon>
        <taxon>Geobacterales</taxon>
        <taxon>Geobacteraceae</taxon>
        <taxon>Oryzomonas</taxon>
    </lineage>
</organism>
<evidence type="ECO:0000256" key="2">
    <source>
        <dbReference type="ARBA" id="ARBA00011643"/>
    </source>
</evidence>
<dbReference type="PANTHER" id="PTHR12112">
    <property type="entry name" value="BNIP - RELATED"/>
    <property type="match status" value="1"/>
</dbReference>
<dbReference type="Gene3D" id="3.90.1640.10">
    <property type="entry name" value="inorganic pyrophosphatase (n-terminal core)"/>
    <property type="match status" value="2"/>
</dbReference>
<dbReference type="Pfam" id="PF02833">
    <property type="entry name" value="DHHA2"/>
    <property type="match status" value="1"/>
</dbReference>
<dbReference type="RefSeq" id="WP_149305537.1">
    <property type="nucleotide sequence ID" value="NZ_SRSD01000001.1"/>
</dbReference>
<dbReference type="EMBL" id="SRSD01000001">
    <property type="protein sequence ID" value="KAA0894952.1"/>
    <property type="molecule type" value="Genomic_DNA"/>
</dbReference>
<keyword evidence="5 11" id="KW-0378">Hydrolase</keyword>
<gene>
    <name evidence="11" type="ORF">ET418_00060</name>
</gene>
<keyword evidence="4" id="KW-0479">Metal-binding</keyword>
<evidence type="ECO:0000256" key="9">
    <source>
        <dbReference type="PROSITE-ProRule" id="PRU00703"/>
    </source>
</evidence>
<dbReference type="SUPFAM" id="SSF64182">
    <property type="entry name" value="DHH phosphoesterases"/>
    <property type="match status" value="1"/>
</dbReference>
<dbReference type="InterPro" id="IPR010766">
    <property type="entry name" value="DRTGG"/>
</dbReference>
<dbReference type="NCBIfam" id="NF011443">
    <property type="entry name" value="PRK14869.1-5"/>
    <property type="match status" value="1"/>
</dbReference>
<dbReference type="InterPro" id="IPR046342">
    <property type="entry name" value="CBS_dom_sf"/>
</dbReference>
<dbReference type="Pfam" id="PF01368">
    <property type="entry name" value="DHH"/>
    <property type="match status" value="1"/>
</dbReference>
<dbReference type="OrthoDB" id="9766150at2"/>
<evidence type="ECO:0000256" key="1">
    <source>
        <dbReference type="ARBA" id="ARBA00001936"/>
    </source>
</evidence>
<evidence type="ECO:0000256" key="8">
    <source>
        <dbReference type="ARBA" id="ARBA00047820"/>
    </source>
</evidence>
<sequence>MNKQIYVIGHKNPDTDSIAAAIGYAELKKQLGHANVKAAMAGSPNPQTLYILGRLGIELPVYLADIHPKVRDVIKRQPVTAGAEMPLREALALFHRHSIRVLPVVDGANAPIGIVSLLKLSEKYLVAGSDRKRGVDSSLSALAGSLDATFLSGGASDELEHLHLFIGAMEEDSFLSRIAGYDPATMLVMTGDRPSIQQAAIDKGVRILVVTGGLAVGDDLVAKGREAGVAILSTPHDTATAAWLARLSTPLACFIEPGFERVGVGEPLEHLRLKLLHSGEPAVVAVEEDGSIAGVATKSSLLASFPYALILVDHNELGQAVPGAETVEILEVIDHHKLGNPPSNQPITFMTAPVGSTCTVVATLYRERGLEPEKPIAALLLAGIMSDTVILKSPTTTERDREMVAWLEERAGLDHVAFGRDIFSSCSGFKAYGSLEKAVRSDFKHFTAHDTLFGVGQVEVVGFDEFYELKDDLRQVLKQVKEEEGLHMAGLMVTDIYTESTLFLVEGKNELAHIMGYPQLEPRLYELKGVMSRKKQMVPHLLKVLGAL</sequence>
<evidence type="ECO:0000313" key="12">
    <source>
        <dbReference type="Proteomes" id="UP000324298"/>
    </source>
</evidence>
<dbReference type="FunFam" id="3.90.1640.10:FF:000001">
    <property type="entry name" value="Probable manganese-dependent inorganic pyrophosphatase"/>
    <property type="match status" value="1"/>
</dbReference>
<comment type="subunit">
    <text evidence="2">Homohexamer.</text>
</comment>
<name>A0A5A9XP52_9BACT</name>
<reference evidence="11 12" key="1">
    <citation type="submission" date="2019-04" db="EMBL/GenBank/DDBJ databases">
        <title>Geobacter ruber sp. nov., ferric-reducing bacteria isolated from paddy soil.</title>
        <authorList>
            <person name="Xu Z."/>
            <person name="Masuda Y."/>
            <person name="Itoh H."/>
            <person name="Senoo K."/>
        </authorList>
    </citation>
    <scope>NUCLEOTIDE SEQUENCE [LARGE SCALE GENOMIC DNA]</scope>
    <source>
        <strain evidence="11 12">Red88</strain>
    </source>
</reference>